<sequence>MKYIVPHTRWLKRSLTGVLASALLLGCFHLTGKVDAEPAAPDPNQAAKSLDQLSRTEILESRKALYAKISKATNIPWYRIAAIDQYERTLTKAHPKDRKHPERLTGILITEPAWSGVFNPELNDHNPRSISIFNGYGRDGSGDGRADPDNDLDVLYSMANYLQRYGKSQEDFNIAMWEYYHNSRSVQRIEQFSKLYEKFDTLDLSGHAFPLPIGSSYSYRSTWGSGRSWGGYRIHEGTDIFANYGVPVRSTCYGVVELKGWNPFGGWRIGIRDLDNHYHYYAHLQGFEKSIKQGDIVTPGQTIGWVGSSGYGKPGTQGKFPPHLHYGIYRDSGLVEWSFDPYPSLRHWEMEERKALKQKKGSS</sequence>
<dbReference type="STRING" id="297318.BK138_29555"/>
<feature type="domain" description="M23ase beta-sheet core" evidence="3">
    <location>
        <begin position="234"/>
        <end position="332"/>
    </location>
</feature>
<keyword evidence="1 2" id="KW-0732">Signal</keyword>
<evidence type="ECO:0000256" key="1">
    <source>
        <dbReference type="ARBA" id="ARBA00022729"/>
    </source>
</evidence>
<dbReference type="InterPro" id="IPR016047">
    <property type="entry name" value="M23ase_b-sheet_dom"/>
</dbReference>
<dbReference type="InterPro" id="IPR011055">
    <property type="entry name" value="Dup_hybrid_motif"/>
</dbReference>
<evidence type="ECO:0000313" key="5">
    <source>
        <dbReference type="Proteomes" id="UP000187172"/>
    </source>
</evidence>
<organism evidence="4 5">
    <name type="scientific">Paenibacillus rhizosphaerae</name>
    <dbReference type="NCBI Taxonomy" id="297318"/>
    <lineage>
        <taxon>Bacteria</taxon>
        <taxon>Bacillati</taxon>
        <taxon>Bacillota</taxon>
        <taxon>Bacilli</taxon>
        <taxon>Bacillales</taxon>
        <taxon>Paenibacillaceae</taxon>
        <taxon>Paenibacillus</taxon>
    </lineage>
</organism>
<dbReference type="Proteomes" id="UP000187172">
    <property type="component" value="Unassembled WGS sequence"/>
</dbReference>
<gene>
    <name evidence="4" type="ORF">BK138_29555</name>
</gene>
<comment type="caution">
    <text evidence="4">The sequence shown here is derived from an EMBL/GenBank/DDBJ whole genome shotgun (WGS) entry which is preliminary data.</text>
</comment>
<dbReference type="EMBL" id="MRTP01000013">
    <property type="protein sequence ID" value="OMF49627.1"/>
    <property type="molecule type" value="Genomic_DNA"/>
</dbReference>
<dbReference type="PANTHER" id="PTHR21666">
    <property type="entry name" value="PEPTIDASE-RELATED"/>
    <property type="match status" value="1"/>
</dbReference>
<dbReference type="CDD" id="cd12797">
    <property type="entry name" value="M23_peptidase"/>
    <property type="match status" value="1"/>
</dbReference>
<dbReference type="InterPro" id="IPR050570">
    <property type="entry name" value="Cell_wall_metabolism_enzyme"/>
</dbReference>
<dbReference type="RefSeq" id="WP_076175152.1">
    <property type="nucleotide sequence ID" value="NZ_MRTP01000013.1"/>
</dbReference>
<feature type="signal peptide" evidence="2">
    <location>
        <begin position="1"/>
        <end position="36"/>
    </location>
</feature>
<feature type="chain" id="PRO_5012141747" evidence="2">
    <location>
        <begin position="37"/>
        <end position="363"/>
    </location>
</feature>
<keyword evidence="5" id="KW-1185">Reference proteome</keyword>
<dbReference type="GO" id="GO:0004222">
    <property type="term" value="F:metalloendopeptidase activity"/>
    <property type="evidence" value="ECO:0007669"/>
    <property type="project" value="TreeGrafter"/>
</dbReference>
<proteinExistence type="predicted"/>
<evidence type="ECO:0000259" key="3">
    <source>
        <dbReference type="Pfam" id="PF01551"/>
    </source>
</evidence>
<reference evidence="4 5" key="1">
    <citation type="submission" date="2016-11" db="EMBL/GenBank/DDBJ databases">
        <title>Paenibacillus species isolates.</title>
        <authorList>
            <person name="Beno S.M."/>
        </authorList>
    </citation>
    <scope>NUCLEOTIDE SEQUENCE [LARGE SCALE GENOMIC DNA]</scope>
    <source>
        <strain evidence="4 5">FSL R5-0378</strain>
    </source>
</reference>
<evidence type="ECO:0000313" key="4">
    <source>
        <dbReference type="EMBL" id="OMF49627.1"/>
    </source>
</evidence>
<evidence type="ECO:0000256" key="2">
    <source>
        <dbReference type="SAM" id="SignalP"/>
    </source>
</evidence>
<dbReference type="PROSITE" id="PS51257">
    <property type="entry name" value="PROKAR_LIPOPROTEIN"/>
    <property type="match status" value="1"/>
</dbReference>
<protein>
    <submittedName>
        <fullName evidence="4">Peptidase M23</fullName>
    </submittedName>
</protein>
<dbReference type="SUPFAM" id="SSF51261">
    <property type="entry name" value="Duplicated hybrid motif"/>
    <property type="match status" value="1"/>
</dbReference>
<accession>A0A1R1ECT9</accession>
<dbReference type="Gene3D" id="2.70.70.10">
    <property type="entry name" value="Glucose Permease (Domain IIA)"/>
    <property type="match status" value="1"/>
</dbReference>
<dbReference type="AlphaFoldDB" id="A0A1R1ECT9"/>
<dbReference type="Pfam" id="PF01551">
    <property type="entry name" value="Peptidase_M23"/>
    <property type="match status" value="1"/>
</dbReference>
<name>A0A1R1ECT9_9BACL</name>
<dbReference type="PANTHER" id="PTHR21666:SF289">
    <property type="entry name" value="L-ALA--D-GLU ENDOPEPTIDASE"/>
    <property type="match status" value="1"/>
</dbReference>